<organism evidence="1">
    <name type="scientific">marine sediment metagenome</name>
    <dbReference type="NCBI Taxonomy" id="412755"/>
    <lineage>
        <taxon>unclassified sequences</taxon>
        <taxon>metagenomes</taxon>
        <taxon>ecological metagenomes</taxon>
    </lineage>
</organism>
<dbReference type="InterPro" id="IPR018247">
    <property type="entry name" value="EF_Hand_1_Ca_BS"/>
</dbReference>
<feature type="non-terminal residue" evidence="1">
    <location>
        <position position="259"/>
    </location>
</feature>
<evidence type="ECO:0008006" key="2">
    <source>
        <dbReference type="Google" id="ProtNLM"/>
    </source>
</evidence>
<name>X0VR11_9ZZZZ</name>
<gene>
    <name evidence="1" type="ORF">S01H1_53005</name>
</gene>
<feature type="non-terminal residue" evidence="1">
    <location>
        <position position="1"/>
    </location>
</feature>
<protein>
    <recommendedName>
        <fullName evidence="2">Dockerin domain-containing protein</fullName>
    </recommendedName>
</protein>
<proteinExistence type="predicted"/>
<dbReference type="AlphaFoldDB" id="X0VR11"/>
<comment type="caution">
    <text evidence="1">The sequence shown here is derived from an EMBL/GenBank/DDBJ whole genome shotgun (WGS) entry which is preliminary data.</text>
</comment>
<dbReference type="EMBL" id="BARS01034298">
    <property type="protein sequence ID" value="GAG20665.1"/>
    <property type="molecule type" value="Genomic_DNA"/>
</dbReference>
<evidence type="ECO:0000313" key="1">
    <source>
        <dbReference type="EMBL" id="GAG20665.1"/>
    </source>
</evidence>
<dbReference type="PROSITE" id="PS00018">
    <property type="entry name" value="EF_HAND_1"/>
    <property type="match status" value="1"/>
</dbReference>
<sequence length="259" mass="28537">FALFSSNWLVSNCNDPNWCDHTDIDTDGDVDVYDLTAFVDYWLWDVSYVRPPRIPEDPNIIYCQKDPNIIYSIVDANGLSDITMDVNDVVTLYIDMQTFGRDMQIFSIEVHISDPNLGSIDNTAYDPNDPPGTGTARILAQPRSSGLDYWGHGELQQEGIELFGVSLSGSISDGDLASFVYTCGSDSQVTLEIVNVDSSGSGVSLCPTLVNFTINQVGSAQQESMSSGTSEIFEASQEATTEQMTSDEMVEWLESIWTE</sequence>
<accession>X0VR11</accession>
<reference evidence="1" key="1">
    <citation type="journal article" date="2014" name="Front. Microbiol.">
        <title>High frequency of phylogenetically diverse reductive dehalogenase-homologous genes in deep subseafloor sedimentary metagenomes.</title>
        <authorList>
            <person name="Kawai M."/>
            <person name="Futagami T."/>
            <person name="Toyoda A."/>
            <person name="Takaki Y."/>
            <person name="Nishi S."/>
            <person name="Hori S."/>
            <person name="Arai W."/>
            <person name="Tsubouchi T."/>
            <person name="Morono Y."/>
            <person name="Uchiyama I."/>
            <person name="Ito T."/>
            <person name="Fujiyama A."/>
            <person name="Inagaki F."/>
            <person name="Takami H."/>
        </authorList>
    </citation>
    <scope>NUCLEOTIDE SEQUENCE</scope>
    <source>
        <strain evidence="1">Expedition CK06-06</strain>
    </source>
</reference>